<reference evidence="1" key="1">
    <citation type="submission" date="2022-08" db="EMBL/GenBank/DDBJ databases">
        <authorList>
            <person name="Deng Y."/>
            <person name="Han X.-F."/>
            <person name="Zhang Y.-Q."/>
        </authorList>
    </citation>
    <scope>NUCLEOTIDE SEQUENCE</scope>
    <source>
        <strain evidence="1">CPCC 205763</strain>
    </source>
</reference>
<evidence type="ECO:0008006" key="3">
    <source>
        <dbReference type="Google" id="ProtNLM"/>
    </source>
</evidence>
<organism evidence="1 2">
    <name type="scientific">Herbiconiux aconitum</name>
    <dbReference type="NCBI Taxonomy" id="2970913"/>
    <lineage>
        <taxon>Bacteria</taxon>
        <taxon>Bacillati</taxon>
        <taxon>Actinomycetota</taxon>
        <taxon>Actinomycetes</taxon>
        <taxon>Micrococcales</taxon>
        <taxon>Microbacteriaceae</taxon>
        <taxon>Herbiconiux</taxon>
    </lineage>
</organism>
<dbReference type="EMBL" id="JANLCM010000002">
    <property type="protein sequence ID" value="MCS5718754.1"/>
    <property type="molecule type" value="Genomic_DNA"/>
</dbReference>
<dbReference type="Proteomes" id="UP001165584">
    <property type="component" value="Unassembled WGS sequence"/>
</dbReference>
<accession>A0ABT2GRB5</accession>
<name>A0ABT2GRB5_9MICO</name>
<protein>
    <recommendedName>
        <fullName evidence="3">Acetoacetate decarboxylase</fullName>
    </recommendedName>
</protein>
<sequence>MTTTPRHAVQALLDHPRLPDGDDERFTGYGVMGMPFATGHYLALRDMVATSIGPAYRALWHRDPAGHWTIHTTGAFESSCPRYFGSVTTNIRVPAIDVSWRDDHTLDVALGTTVTWRIELGSTPATRMMTTMGGVLPAFAWNSGAVLAAMEPMARHMLRSGRMRLQGATPNGHRFRSAPVKVWRVVGGAASFNGHDLGAPAPLDVQTRLGDFWLPQRGIFFIGRARFSPQVDSGQPLETVDRAARIRRPAGATMEK</sequence>
<gene>
    <name evidence="1" type="ORF">N1027_11480</name>
</gene>
<evidence type="ECO:0000313" key="1">
    <source>
        <dbReference type="EMBL" id="MCS5718754.1"/>
    </source>
</evidence>
<evidence type="ECO:0000313" key="2">
    <source>
        <dbReference type="Proteomes" id="UP001165584"/>
    </source>
</evidence>
<dbReference type="RefSeq" id="WP_259508011.1">
    <property type="nucleotide sequence ID" value="NZ_JANLCM010000002.1"/>
</dbReference>
<proteinExistence type="predicted"/>
<comment type="caution">
    <text evidence="1">The sequence shown here is derived from an EMBL/GenBank/DDBJ whole genome shotgun (WGS) entry which is preliminary data.</text>
</comment>
<keyword evidence="2" id="KW-1185">Reference proteome</keyword>